<proteinExistence type="predicted"/>
<keyword evidence="2" id="KW-1185">Reference proteome</keyword>
<dbReference type="EMBL" id="BMAT01012884">
    <property type="protein sequence ID" value="GFS01202.1"/>
    <property type="molecule type" value="Genomic_DNA"/>
</dbReference>
<reference evidence="1 2" key="1">
    <citation type="journal article" date="2021" name="Elife">
        <title>Chloroplast acquisition without the gene transfer in kleptoplastic sea slugs, Plakobranchus ocellatus.</title>
        <authorList>
            <person name="Maeda T."/>
            <person name="Takahashi S."/>
            <person name="Yoshida T."/>
            <person name="Shimamura S."/>
            <person name="Takaki Y."/>
            <person name="Nagai Y."/>
            <person name="Toyoda A."/>
            <person name="Suzuki Y."/>
            <person name="Arimoto A."/>
            <person name="Ishii H."/>
            <person name="Satoh N."/>
            <person name="Nishiyama T."/>
            <person name="Hasebe M."/>
            <person name="Maruyama T."/>
            <person name="Minagawa J."/>
            <person name="Obokata J."/>
            <person name="Shigenobu S."/>
        </authorList>
    </citation>
    <scope>NUCLEOTIDE SEQUENCE [LARGE SCALE GENOMIC DNA]</scope>
</reference>
<sequence>MAPAQKANPNHAFTSLKAKLIKGQVASERGHSGSHAMFAAVLVWTGHSGSHAMFTAVLVRTGYSGSHAMVTSVSVRTSNNRGTSTTNIAILYTPTFSFLRFTAIEFLLQLWAMKV</sequence>
<organism evidence="1 2">
    <name type="scientific">Elysia marginata</name>
    <dbReference type="NCBI Taxonomy" id="1093978"/>
    <lineage>
        <taxon>Eukaryota</taxon>
        <taxon>Metazoa</taxon>
        <taxon>Spiralia</taxon>
        <taxon>Lophotrochozoa</taxon>
        <taxon>Mollusca</taxon>
        <taxon>Gastropoda</taxon>
        <taxon>Heterobranchia</taxon>
        <taxon>Euthyneura</taxon>
        <taxon>Panpulmonata</taxon>
        <taxon>Sacoglossa</taxon>
        <taxon>Placobranchoidea</taxon>
        <taxon>Plakobranchidae</taxon>
        <taxon>Elysia</taxon>
    </lineage>
</organism>
<name>A0AAV4HTM4_9GAST</name>
<dbReference type="Proteomes" id="UP000762676">
    <property type="component" value="Unassembled WGS sequence"/>
</dbReference>
<gene>
    <name evidence="1" type="ORF">ElyMa_006417300</name>
</gene>
<accession>A0AAV4HTM4</accession>
<evidence type="ECO:0000313" key="1">
    <source>
        <dbReference type="EMBL" id="GFS01202.1"/>
    </source>
</evidence>
<protein>
    <submittedName>
        <fullName evidence="1">Uncharacterized protein</fullName>
    </submittedName>
</protein>
<comment type="caution">
    <text evidence="1">The sequence shown here is derived from an EMBL/GenBank/DDBJ whole genome shotgun (WGS) entry which is preliminary data.</text>
</comment>
<evidence type="ECO:0000313" key="2">
    <source>
        <dbReference type="Proteomes" id="UP000762676"/>
    </source>
</evidence>
<dbReference type="AlphaFoldDB" id="A0AAV4HTM4"/>